<accession>J0WNK3</accession>
<dbReference type="EMBL" id="JH688046">
    <property type="protein sequence ID" value="EJD33930.1"/>
    <property type="molecule type" value="Genomic_DNA"/>
</dbReference>
<gene>
    <name evidence="2" type="ORF">AURDEDRAFT_177007</name>
</gene>
<reference evidence="3" key="1">
    <citation type="journal article" date="2012" name="Science">
        <title>The Paleozoic origin of enzymatic lignin decomposition reconstructed from 31 fungal genomes.</title>
        <authorList>
            <person name="Floudas D."/>
            <person name="Binder M."/>
            <person name="Riley R."/>
            <person name="Barry K."/>
            <person name="Blanchette R.A."/>
            <person name="Henrissat B."/>
            <person name="Martinez A.T."/>
            <person name="Otillar R."/>
            <person name="Spatafora J.W."/>
            <person name="Yadav J.S."/>
            <person name="Aerts A."/>
            <person name="Benoit I."/>
            <person name="Boyd A."/>
            <person name="Carlson A."/>
            <person name="Copeland A."/>
            <person name="Coutinho P.M."/>
            <person name="de Vries R.P."/>
            <person name="Ferreira P."/>
            <person name="Findley K."/>
            <person name="Foster B."/>
            <person name="Gaskell J."/>
            <person name="Glotzer D."/>
            <person name="Gorecki P."/>
            <person name="Heitman J."/>
            <person name="Hesse C."/>
            <person name="Hori C."/>
            <person name="Igarashi K."/>
            <person name="Jurgens J.A."/>
            <person name="Kallen N."/>
            <person name="Kersten P."/>
            <person name="Kohler A."/>
            <person name="Kuees U."/>
            <person name="Kumar T.K.A."/>
            <person name="Kuo A."/>
            <person name="LaButti K."/>
            <person name="Larrondo L.F."/>
            <person name="Lindquist E."/>
            <person name="Ling A."/>
            <person name="Lombard V."/>
            <person name="Lucas S."/>
            <person name="Lundell T."/>
            <person name="Martin R."/>
            <person name="McLaughlin D.J."/>
            <person name="Morgenstern I."/>
            <person name="Morin E."/>
            <person name="Murat C."/>
            <person name="Nagy L.G."/>
            <person name="Nolan M."/>
            <person name="Ohm R.A."/>
            <person name="Patyshakuliyeva A."/>
            <person name="Rokas A."/>
            <person name="Ruiz-Duenas F.J."/>
            <person name="Sabat G."/>
            <person name="Salamov A."/>
            <person name="Samejima M."/>
            <person name="Schmutz J."/>
            <person name="Slot J.C."/>
            <person name="St John F."/>
            <person name="Stenlid J."/>
            <person name="Sun H."/>
            <person name="Sun S."/>
            <person name="Syed K."/>
            <person name="Tsang A."/>
            <person name="Wiebenga A."/>
            <person name="Young D."/>
            <person name="Pisabarro A."/>
            <person name="Eastwood D.C."/>
            <person name="Martin F."/>
            <person name="Cullen D."/>
            <person name="Grigoriev I.V."/>
            <person name="Hibbett D.S."/>
        </authorList>
    </citation>
    <scope>NUCLEOTIDE SEQUENCE [LARGE SCALE GENOMIC DNA]</scope>
    <source>
        <strain evidence="3">TFB10046</strain>
    </source>
</reference>
<organism evidence="2 3">
    <name type="scientific">Auricularia subglabra (strain TFB-10046 / SS5)</name>
    <name type="common">White-rot fungus</name>
    <name type="synonym">Auricularia delicata (strain TFB10046)</name>
    <dbReference type="NCBI Taxonomy" id="717982"/>
    <lineage>
        <taxon>Eukaryota</taxon>
        <taxon>Fungi</taxon>
        <taxon>Dikarya</taxon>
        <taxon>Basidiomycota</taxon>
        <taxon>Agaricomycotina</taxon>
        <taxon>Agaricomycetes</taxon>
        <taxon>Auriculariales</taxon>
        <taxon>Auriculariaceae</taxon>
        <taxon>Auricularia</taxon>
    </lineage>
</organism>
<feature type="region of interest" description="Disordered" evidence="1">
    <location>
        <begin position="1"/>
        <end position="33"/>
    </location>
</feature>
<sequence length="103" mass="10952">MPVALGFSSAPSRAHECSSPPFDDLNATDDPAAPCVIREPTAMPAPRPRFLSLPALSCTRSSTPQRRSGPPSAIQKPACVPVVFDLSICWSARCQRQFAVAAD</sequence>
<proteinExistence type="predicted"/>
<protein>
    <submittedName>
        <fullName evidence="2">Uncharacterized protein</fullName>
    </submittedName>
</protein>
<dbReference type="Proteomes" id="UP000006514">
    <property type="component" value="Unassembled WGS sequence"/>
</dbReference>
<evidence type="ECO:0000256" key="1">
    <source>
        <dbReference type="SAM" id="MobiDB-lite"/>
    </source>
</evidence>
<dbReference type="AlphaFoldDB" id="J0WNK3"/>
<dbReference type="KEGG" id="adl:AURDEDRAFT_177007"/>
<keyword evidence="3" id="KW-1185">Reference proteome</keyword>
<name>J0WNK3_AURST</name>
<evidence type="ECO:0000313" key="2">
    <source>
        <dbReference type="EMBL" id="EJD33930.1"/>
    </source>
</evidence>
<dbReference type="InParanoid" id="J0WNK3"/>
<evidence type="ECO:0000313" key="3">
    <source>
        <dbReference type="Proteomes" id="UP000006514"/>
    </source>
</evidence>